<protein>
    <submittedName>
        <fullName evidence="1">Uncharacterized protein</fullName>
    </submittedName>
</protein>
<dbReference type="AlphaFoldDB" id="A0A8T0XE31"/>
<evidence type="ECO:0000313" key="2">
    <source>
        <dbReference type="Proteomes" id="UP000823388"/>
    </source>
</evidence>
<name>A0A8T0XE31_PANVG</name>
<proteinExistence type="predicted"/>
<dbReference type="Proteomes" id="UP000823388">
    <property type="component" value="Chromosome 1K"/>
</dbReference>
<gene>
    <name evidence="1" type="ORF">PVAP13_1KG117177</name>
</gene>
<evidence type="ECO:0000313" key="1">
    <source>
        <dbReference type="EMBL" id="KAG2657058.1"/>
    </source>
</evidence>
<accession>A0A8T0XE31</accession>
<dbReference type="EMBL" id="CM029037">
    <property type="protein sequence ID" value="KAG2657058.1"/>
    <property type="molecule type" value="Genomic_DNA"/>
</dbReference>
<organism evidence="1 2">
    <name type="scientific">Panicum virgatum</name>
    <name type="common">Blackwell switchgrass</name>
    <dbReference type="NCBI Taxonomy" id="38727"/>
    <lineage>
        <taxon>Eukaryota</taxon>
        <taxon>Viridiplantae</taxon>
        <taxon>Streptophyta</taxon>
        <taxon>Embryophyta</taxon>
        <taxon>Tracheophyta</taxon>
        <taxon>Spermatophyta</taxon>
        <taxon>Magnoliopsida</taxon>
        <taxon>Liliopsida</taxon>
        <taxon>Poales</taxon>
        <taxon>Poaceae</taxon>
        <taxon>PACMAD clade</taxon>
        <taxon>Panicoideae</taxon>
        <taxon>Panicodae</taxon>
        <taxon>Paniceae</taxon>
        <taxon>Panicinae</taxon>
        <taxon>Panicum</taxon>
        <taxon>Panicum sect. Hiantes</taxon>
    </lineage>
</organism>
<reference evidence="1" key="1">
    <citation type="submission" date="2020-05" db="EMBL/GenBank/DDBJ databases">
        <title>WGS assembly of Panicum virgatum.</title>
        <authorList>
            <person name="Lovell J.T."/>
            <person name="Jenkins J."/>
            <person name="Shu S."/>
            <person name="Juenger T.E."/>
            <person name="Schmutz J."/>
        </authorList>
    </citation>
    <scope>NUCLEOTIDE SEQUENCE</scope>
    <source>
        <strain evidence="1">AP13</strain>
    </source>
</reference>
<comment type="caution">
    <text evidence="1">The sequence shown here is derived from an EMBL/GenBank/DDBJ whole genome shotgun (WGS) entry which is preliminary data.</text>
</comment>
<keyword evidence="2" id="KW-1185">Reference proteome</keyword>
<sequence length="238" mass="26995">MDVGITPEIILLEKSSSPRFLRFPTSVGKDPDKELCARYMNLDNVVMENSSLGVGPERLLWERSNTSKGQLLRLEGITPLTALVLRRRIVSFVRLPKVTGMGPDKALFDKDNLFKFLSSLRDAGITPLRMLRVMISSFKLTRLPIPSVIIPAILLYDITRYSNCVERLAIEFGNTPWSLFVPTASTFNLLELVRLVKNSQSTLFVAWNLFASSHTIDRSFWRAPKHRGIVLDRKFDAV</sequence>